<sequence>MSMKYRESLDHDVCCTDESASRTLNDPSWWGQTATISFGRASSTSGSVRSQ</sequence>
<reference evidence="1" key="1">
    <citation type="submission" date="2018-05" db="EMBL/GenBank/DDBJ databases">
        <authorList>
            <person name="Lanie J.A."/>
            <person name="Ng W.-L."/>
            <person name="Kazmierczak K.M."/>
            <person name="Andrzejewski T.M."/>
            <person name="Davidsen T.M."/>
            <person name="Wayne K.J."/>
            <person name="Tettelin H."/>
            <person name="Glass J.I."/>
            <person name="Rusch D."/>
            <person name="Podicherti R."/>
            <person name="Tsui H.-C.T."/>
            <person name="Winkler M.E."/>
        </authorList>
    </citation>
    <scope>NUCLEOTIDE SEQUENCE</scope>
</reference>
<protein>
    <submittedName>
        <fullName evidence="1">Uncharacterized protein</fullName>
    </submittedName>
</protein>
<name>A0A382DG39_9ZZZZ</name>
<dbReference type="EMBL" id="UINC01038925">
    <property type="protein sequence ID" value="SVB36651.1"/>
    <property type="molecule type" value="Genomic_DNA"/>
</dbReference>
<gene>
    <name evidence="1" type="ORF">METZ01_LOCUS189505</name>
</gene>
<accession>A0A382DG39</accession>
<dbReference type="AlphaFoldDB" id="A0A382DG39"/>
<organism evidence="1">
    <name type="scientific">marine metagenome</name>
    <dbReference type="NCBI Taxonomy" id="408172"/>
    <lineage>
        <taxon>unclassified sequences</taxon>
        <taxon>metagenomes</taxon>
        <taxon>ecological metagenomes</taxon>
    </lineage>
</organism>
<proteinExistence type="predicted"/>
<evidence type="ECO:0000313" key="1">
    <source>
        <dbReference type="EMBL" id="SVB36651.1"/>
    </source>
</evidence>